<dbReference type="Proteomes" id="UP001163321">
    <property type="component" value="Chromosome 9"/>
</dbReference>
<organism evidence="1 2">
    <name type="scientific">Peronosclerospora sorghi</name>
    <dbReference type="NCBI Taxonomy" id="230839"/>
    <lineage>
        <taxon>Eukaryota</taxon>
        <taxon>Sar</taxon>
        <taxon>Stramenopiles</taxon>
        <taxon>Oomycota</taxon>
        <taxon>Peronosporomycetes</taxon>
        <taxon>Peronosporales</taxon>
        <taxon>Peronosporaceae</taxon>
        <taxon>Peronosclerospora</taxon>
    </lineage>
</organism>
<sequence>MADTLDIAREKLKEAEARAVCANEENEAALKALGEMKSQSDTQSTEVEKIQEWIQPLKSEL</sequence>
<gene>
    <name evidence="1" type="ORF">PsorP6_014041</name>
</gene>
<protein>
    <submittedName>
        <fullName evidence="1">Uncharacterized protein</fullName>
    </submittedName>
</protein>
<evidence type="ECO:0000313" key="2">
    <source>
        <dbReference type="Proteomes" id="UP001163321"/>
    </source>
</evidence>
<proteinExistence type="predicted"/>
<name>A0ACC0VGR3_9STRA</name>
<accession>A0ACC0VGR3</accession>
<evidence type="ECO:0000313" key="1">
    <source>
        <dbReference type="EMBL" id="KAI9905522.1"/>
    </source>
</evidence>
<dbReference type="EMBL" id="CM047588">
    <property type="protein sequence ID" value="KAI9905522.1"/>
    <property type="molecule type" value="Genomic_DNA"/>
</dbReference>
<comment type="caution">
    <text evidence="1">The sequence shown here is derived from an EMBL/GenBank/DDBJ whole genome shotgun (WGS) entry which is preliminary data.</text>
</comment>
<reference evidence="1 2" key="1">
    <citation type="journal article" date="2022" name="bioRxiv">
        <title>The genome of the oomycete Peronosclerospora sorghi, a cosmopolitan pathogen of maize and sorghum, is inflated with dispersed pseudogenes.</title>
        <authorList>
            <person name="Fletcher K."/>
            <person name="Martin F."/>
            <person name="Isakeit T."/>
            <person name="Cavanaugh K."/>
            <person name="Magill C."/>
            <person name="Michelmore R."/>
        </authorList>
    </citation>
    <scope>NUCLEOTIDE SEQUENCE [LARGE SCALE GENOMIC DNA]</scope>
    <source>
        <strain evidence="1">P6</strain>
    </source>
</reference>
<keyword evidence="2" id="KW-1185">Reference proteome</keyword>